<organism evidence="4 5">
    <name type="scientific">Salipiger mangrovisoli</name>
    <dbReference type="NCBI Taxonomy" id="2865933"/>
    <lineage>
        <taxon>Bacteria</taxon>
        <taxon>Pseudomonadati</taxon>
        <taxon>Pseudomonadota</taxon>
        <taxon>Alphaproteobacteria</taxon>
        <taxon>Rhodobacterales</taxon>
        <taxon>Roseobacteraceae</taxon>
        <taxon>Salipiger</taxon>
    </lineage>
</organism>
<dbReference type="Pfam" id="PF03428">
    <property type="entry name" value="RP-C"/>
    <property type="match status" value="1"/>
</dbReference>
<comment type="caution">
    <text evidence="4">The sequence shown here is derived from an EMBL/GenBank/DDBJ whole genome shotgun (WGS) entry which is preliminary data.</text>
</comment>
<reference evidence="4 5" key="1">
    <citation type="journal article" date="2021" name="Int. J. Syst. Evol. Microbiol.">
        <title>Salipiger mangrovisoli sp. nov., isolated from mangrove soil and the proposal for the reclassification of Paraphaeobacter pallidus as Salipiger pallidus comb. nov.</title>
        <authorList>
            <person name="Du J."/>
            <person name="Liu Y."/>
            <person name="Pei T."/>
            <person name="Deng M.R."/>
            <person name="Zhu H."/>
        </authorList>
    </citation>
    <scope>NUCLEOTIDE SEQUENCE [LARGE SCALE GENOMIC DNA]</scope>
    <source>
        <strain evidence="4 5">6D45A</strain>
    </source>
</reference>
<sequence length="298" mass="33541">MLSFLRPGQGNVVFASNAELSRRAGNIDERTLRRHITRLQETGLLERQDSPNGKRYRVTSSQGMSLSFGLSLEPFFAASERLRRLAEDLEIEKREIRYLRKRVLVSLANIEAAAEGPTEVTTSMRRELRRSLSTAEYHQILAELPCPEVSDTPCSEEKSLANSAKMPANDGQNDRHYQKSEKERLESDHAKTLKVPEVIETCKEAMAFATSPIRTWDDLQRHAYDLAPMLGIDQQTYIQAAKTKGIQAATVTVLYLIQIAHRVRNLPAYFQSVTLGNRAASFDVARAVRRLAASCKHA</sequence>
<feature type="compositionally biased region" description="Basic and acidic residues" evidence="1">
    <location>
        <begin position="172"/>
        <end position="188"/>
    </location>
</feature>
<dbReference type="SUPFAM" id="SSF46785">
    <property type="entry name" value="Winged helix' DNA-binding domain"/>
    <property type="match status" value="1"/>
</dbReference>
<dbReference type="Proteomes" id="UP000607796">
    <property type="component" value="Unassembled WGS sequence"/>
</dbReference>
<proteinExistence type="predicted"/>
<dbReference type="Pfam" id="PF11800">
    <property type="entry name" value="RP-C_C"/>
    <property type="match status" value="1"/>
</dbReference>
<dbReference type="NCBIfam" id="NF040974">
    <property type="entry name" value="RepABC_RepC"/>
    <property type="match status" value="1"/>
</dbReference>
<feature type="domain" description="Plasmid replication protein C N-terminal" evidence="2">
    <location>
        <begin position="5"/>
        <end position="114"/>
    </location>
</feature>
<dbReference type="InterPro" id="IPR021760">
    <property type="entry name" value="RepC_C"/>
</dbReference>
<protein>
    <submittedName>
        <fullName evidence="4">Replication initiator RepC</fullName>
    </submittedName>
</protein>
<evidence type="ECO:0000313" key="5">
    <source>
        <dbReference type="Proteomes" id="UP000607796"/>
    </source>
</evidence>
<evidence type="ECO:0000259" key="2">
    <source>
        <dbReference type="Pfam" id="PF03428"/>
    </source>
</evidence>
<dbReference type="InterPro" id="IPR047611">
    <property type="entry name" value="RepABC_RepC"/>
</dbReference>
<evidence type="ECO:0000313" key="4">
    <source>
        <dbReference type="EMBL" id="MBE9639276.1"/>
    </source>
</evidence>
<dbReference type="InterPro" id="IPR036390">
    <property type="entry name" value="WH_DNA-bd_sf"/>
</dbReference>
<name>A0ABR9X6S4_9RHOB</name>
<accession>A0ABR9X6S4</accession>
<feature type="region of interest" description="Disordered" evidence="1">
    <location>
        <begin position="148"/>
        <end position="188"/>
    </location>
</feature>
<dbReference type="EMBL" id="JADFFK010000017">
    <property type="protein sequence ID" value="MBE9639276.1"/>
    <property type="molecule type" value="Genomic_DNA"/>
</dbReference>
<dbReference type="InterPro" id="IPR005090">
    <property type="entry name" value="RepC_N"/>
</dbReference>
<evidence type="ECO:0000259" key="3">
    <source>
        <dbReference type="Pfam" id="PF11800"/>
    </source>
</evidence>
<evidence type="ECO:0000256" key="1">
    <source>
        <dbReference type="SAM" id="MobiDB-lite"/>
    </source>
</evidence>
<feature type="domain" description="Plasmid replication protein C C-terminal" evidence="3">
    <location>
        <begin position="195"/>
        <end position="288"/>
    </location>
</feature>
<gene>
    <name evidence="4" type="ORF">IQ782_20685</name>
</gene>
<keyword evidence="5" id="KW-1185">Reference proteome</keyword>